<name>A0A1Y4R2H5_9ENTE</name>
<evidence type="ECO:0000313" key="2">
    <source>
        <dbReference type="Proteomes" id="UP000196074"/>
    </source>
</evidence>
<gene>
    <name evidence="1" type="ORF">B5E88_00035</name>
</gene>
<sequence>MTTILTNKLKIKYDLEKIQRDYDFVKIIREDKTIYGAHILDLDFVRVDAIVFENGHSLVLMYRKNQHSIYTFNEYFRNSPYMDSYRAMDVSCKDLVENNMLLQLFLNALSNYSSDDLKYNNLTGNLFITHPALIVKKVKDQPMQLDALQVKVDKEETLNFSANRFNSVKYRNKMKIEDKKFRSLPKYELLSNGVLKRHHKGEAKQLFVQRAIDNEKASIPFLDISSFEKFNASKMGMMSDLLERFEIYFGEYVHLEFVEYTDVRQALIQSERFELVNHEFGTALYLIDKICDEHSKIELKRIQHILLDKYGLKSRIVKHPQKDAMNIVYVHEREYYEKHQLVDPYINDETLLTQHLTVEGFQENEELTIEVLLKELLIKKDLEKQQISLLDWSDFQFEHEWIFINKISGEENRYLGMKIYPNGHFVFTEFENTLFRNHEYNQYADILAPSKAEGLIIDHHKNINVVVQTKLYSLQEMHQIRRIFKQTKENQKYFKDELADLLDHISTQTKSQSIISEVSDIKEYLDSVNEPEISQQYFVQKLHHKTLKQKVNDYFVMNYQKHLFPYFRNKQNKSEIYRGSLDIHYWQIDEKRAQYCVGDKSKNPKPKMDKGVIIREVQAIDDAPVFFDELLPLMDVDFVRLGSLTVLPFPFKYLREYAKKYK</sequence>
<evidence type="ECO:0000313" key="1">
    <source>
        <dbReference type="EMBL" id="OUQ11768.1"/>
    </source>
</evidence>
<reference evidence="2" key="1">
    <citation type="submission" date="2017-04" db="EMBL/GenBank/DDBJ databases">
        <title>Function of individual gut microbiota members based on whole genome sequencing of pure cultures obtained from chicken caecum.</title>
        <authorList>
            <person name="Medvecky M."/>
            <person name="Cejkova D."/>
            <person name="Polansky O."/>
            <person name="Karasova D."/>
            <person name="Kubasova T."/>
            <person name="Cizek A."/>
            <person name="Rychlik I."/>
        </authorList>
    </citation>
    <scope>NUCLEOTIDE SEQUENCE [LARGE SCALE GENOMIC DNA]</scope>
    <source>
        <strain evidence="2">An144</strain>
    </source>
</reference>
<dbReference type="AlphaFoldDB" id="A0A1Y4R2H5"/>
<proteinExistence type="predicted"/>
<accession>A0A1Y4R2H5</accession>
<organism evidence="1 2">
    <name type="scientific">Enterococcus cecorum</name>
    <dbReference type="NCBI Taxonomy" id="44008"/>
    <lineage>
        <taxon>Bacteria</taxon>
        <taxon>Bacillati</taxon>
        <taxon>Bacillota</taxon>
        <taxon>Bacilli</taxon>
        <taxon>Lactobacillales</taxon>
        <taxon>Enterococcaceae</taxon>
        <taxon>Enterococcus</taxon>
    </lineage>
</organism>
<dbReference type="EMBL" id="NFLC01000001">
    <property type="protein sequence ID" value="OUQ11768.1"/>
    <property type="molecule type" value="Genomic_DNA"/>
</dbReference>
<dbReference type="Proteomes" id="UP000196074">
    <property type="component" value="Unassembled WGS sequence"/>
</dbReference>
<comment type="caution">
    <text evidence="1">The sequence shown here is derived from an EMBL/GenBank/DDBJ whole genome shotgun (WGS) entry which is preliminary data.</text>
</comment>
<protein>
    <submittedName>
        <fullName evidence="1">Uncharacterized protein</fullName>
    </submittedName>
</protein>
<dbReference type="RefSeq" id="WP_087213785.1">
    <property type="nucleotide sequence ID" value="NZ_NFLC01000001.1"/>
</dbReference>